<dbReference type="EC" id="2.1.1.193" evidence="3 12"/>
<protein>
    <recommendedName>
        <fullName evidence="4 12">Ribosomal RNA small subunit methyltransferase E</fullName>
        <ecNumber evidence="3 12">2.1.1.193</ecNumber>
    </recommendedName>
</protein>
<keyword evidence="8 12" id="KW-0808">Transferase</keyword>
<dbReference type="GO" id="GO:0070042">
    <property type="term" value="F:rRNA (uridine-N3-)-methyltransferase activity"/>
    <property type="evidence" value="ECO:0007669"/>
    <property type="project" value="TreeGrafter"/>
</dbReference>
<evidence type="ECO:0000256" key="5">
    <source>
        <dbReference type="ARBA" id="ARBA00022490"/>
    </source>
</evidence>
<evidence type="ECO:0000259" key="13">
    <source>
        <dbReference type="Pfam" id="PF04452"/>
    </source>
</evidence>
<dbReference type="InterPro" id="IPR015947">
    <property type="entry name" value="PUA-like_sf"/>
</dbReference>
<dbReference type="Proteomes" id="UP000580910">
    <property type="component" value="Unassembled WGS sequence"/>
</dbReference>
<evidence type="ECO:0000256" key="7">
    <source>
        <dbReference type="ARBA" id="ARBA00022603"/>
    </source>
</evidence>
<dbReference type="Gene3D" id="2.40.240.20">
    <property type="entry name" value="Hypothetical PUA domain-like, domain 1"/>
    <property type="match status" value="1"/>
</dbReference>
<evidence type="ECO:0000256" key="8">
    <source>
        <dbReference type="ARBA" id="ARBA00022679"/>
    </source>
</evidence>
<evidence type="ECO:0000313" key="15">
    <source>
        <dbReference type="EMBL" id="MBA8802738.1"/>
    </source>
</evidence>
<dbReference type="NCBIfam" id="NF008693">
    <property type="entry name" value="PRK11713.2-3"/>
    <property type="match status" value="1"/>
</dbReference>
<dbReference type="EMBL" id="JACGXA010000001">
    <property type="protein sequence ID" value="MBA8802738.1"/>
    <property type="molecule type" value="Genomic_DNA"/>
</dbReference>
<organism evidence="15 16">
    <name type="scientific">Nocardioides ginsengisegetis</name>
    <dbReference type="NCBI Taxonomy" id="661491"/>
    <lineage>
        <taxon>Bacteria</taxon>
        <taxon>Bacillati</taxon>
        <taxon>Actinomycetota</taxon>
        <taxon>Actinomycetes</taxon>
        <taxon>Propionibacteriales</taxon>
        <taxon>Nocardioidaceae</taxon>
        <taxon>Nocardioides</taxon>
    </lineage>
</organism>
<dbReference type="InterPro" id="IPR029026">
    <property type="entry name" value="tRNA_m1G_MTases_N"/>
</dbReference>
<proteinExistence type="inferred from homology"/>
<gene>
    <name evidence="15" type="ORF">FB382_001029</name>
</gene>
<comment type="caution">
    <text evidence="15">The sequence shown here is derived from an EMBL/GenBank/DDBJ whole genome shotgun (WGS) entry which is preliminary data.</text>
</comment>
<evidence type="ECO:0000256" key="1">
    <source>
        <dbReference type="ARBA" id="ARBA00004496"/>
    </source>
</evidence>
<comment type="similarity">
    <text evidence="2 12">Belongs to the RNA methyltransferase RsmE family.</text>
</comment>
<dbReference type="SUPFAM" id="SSF88697">
    <property type="entry name" value="PUA domain-like"/>
    <property type="match status" value="1"/>
</dbReference>
<dbReference type="Gene3D" id="3.40.1280.10">
    <property type="match status" value="1"/>
</dbReference>
<accession>A0A7W3P8R3</accession>
<keyword evidence="5 12" id="KW-0963">Cytoplasm</keyword>
<keyword evidence="9 12" id="KW-0949">S-adenosyl-L-methionine</keyword>
<evidence type="ECO:0000256" key="11">
    <source>
        <dbReference type="ARBA" id="ARBA00047944"/>
    </source>
</evidence>
<keyword evidence="16" id="KW-1185">Reference proteome</keyword>
<dbReference type="GO" id="GO:0005737">
    <property type="term" value="C:cytoplasm"/>
    <property type="evidence" value="ECO:0007669"/>
    <property type="project" value="UniProtKB-SubCell"/>
</dbReference>
<evidence type="ECO:0000256" key="12">
    <source>
        <dbReference type="PIRNR" id="PIRNR015601"/>
    </source>
</evidence>
<dbReference type="FunFam" id="3.40.1280.10:FF:000023">
    <property type="entry name" value="Ribosomal RNA small subunit methyltransferase E"/>
    <property type="match status" value="1"/>
</dbReference>
<dbReference type="CDD" id="cd18084">
    <property type="entry name" value="RsmE-like"/>
    <property type="match status" value="1"/>
</dbReference>
<feature type="domain" description="Ribosomal RNA small subunit methyltransferase E methyltransferase" evidence="13">
    <location>
        <begin position="78"/>
        <end position="238"/>
    </location>
</feature>
<dbReference type="AlphaFoldDB" id="A0A7W3P8R3"/>
<sequence length="246" mass="25154">MSLPVHLVPSLAGVAAGASVEVTGDEAHHAVAVRRLRVGEQVVLTDGLGVSVKGAVASTGKRVFSVEVASVDVSSPPSPSLVVVQAIPKGDRGELAVEMLTEIGVTEIVPWAASRSVAVWKGERAVKSLARWRSTAREAAKQARRSWFPEVSEMASTASVASLVGSADLAVVLHEEASVPLSSVTVPASGRIVVVVGPEGGVSPEEISTFVAAGAASVRLGSEVLRTSTAGVAAVSALLSRTPRWS</sequence>
<dbReference type="RefSeq" id="WP_182537360.1">
    <property type="nucleotide sequence ID" value="NZ_JACGXA010000001.1"/>
</dbReference>
<keyword evidence="7 12" id="KW-0489">Methyltransferase</keyword>
<dbReference type="InterPro" id="IPR046886">
    <property type="entry name" value="RsmE_MTase_dom"/>
</dbReference>
<evidence type="ECO:0000259" key="14">
    <source>
        <dbReference type="Pfam" id="PF20260"/>
    </source>
</evidence>
<evidence type="ECO:0000256" key="3">
    <source>
        <dbReference type="ARBA" id="ARBA00012328"/>
    </source>
</evidence>
<dbReference type="InterPro" id="IPR046887">
    <property type="entry name" value="RsmE_PUA-like"/>
</dbReference>
<dbReference type="NCBIfam" id="TIGR00046">
    <property type="entry name" value="RsmE family RNA methyltransferase"/>
    <property type="match status" value="1"/>
</dbReference>
<comment type="function">
    <text evidence="10 12">Specifically methylates the N3 position of the uracil ring of uridine 1498 (m3U1498) in 16S rRNA. Acts on the fully assembled 30S ribosomal subunit.</text>
</comment>
<reference evidence="15 16" key="1">
    <citation type="submission" date="2020-07" db="EMBL/GenBank/DDBJ databases">
        <title>Sequencing the genomes of 1000 actinobacteria strains.</title>
        <authorList>
            <person name="Klenk H.-P."/>
        </authorList>
    </citation>
    <scope>NUCLEOTIDE SEQUENCE [LARGE SCALE GENOMIC DNA]</scope>
    <source>
        <strain evidence="15 16">DSM 21349</strain>
    </source>
</reference>
<comment type="catalytic activity">
    <reaction evidence="11 12">
        <text>uridine(1498) in 16S rRNA + S-adenosyl-L-methionine = N(3)-methyluridine(1498) in 16S rRNA + S-adenosyl-L-homocysteine + H(+)</text>
        <dbReference type="Rhea" id="RHEA:42920"/>
        <dbReference type="Rhea" id="RHEA-COMP:10283"/>
        <dbReference type="Rhea" id="RHEA-COMP:10284"/>
        <dbReference type="ChEBI" id="CHEBI:15378"/>
        <dbReference type="ChEBI" id="CHEBI:57856"/>
        <dbReference type="ChEBI" id="CHEBI:59789"/>
        <dbReference type="ChEBI" id="CHEBI:65315"/>
        <dbReference type="ChEBI" id="CHEBI:74502"/>
        <dbReference type="EC" id="2.1.1.193"/>
    </reaction>
</comment>
<evidence type="ECO:0000256" key="9">
    <source>
        <dbReference type="ARBA" id="ARBA00022691"/>
    </source>
</evidence>
<evidence type="ECO:0000256" key="6">
    <source>
        <dbReference type="ARBA" id="ARBA00022552"/>
    </source>
</evidence>
<dbReference type="PIRSF" id="PIRSF015601">
    <property type="entry name" value="MTase_slr0722"/>
    <property type="match status" value="1"/>
</dbReference>
<dbReference type="Pfam" id="PF20260">
    <property type="entry name" value="PUA_4"/>
    <property type="match status" value="1"/>
</dbReference>
<dbReference type="GO" id="GO:0070475">
    <property type="term" value="P:rRNA base methylation"/>
    <property type="evidence" value="ECO:0007669"/>
    <property type="project" value="TreeGrafter"/>
</dbReference>
<name>A0A7W3P8R3_9ACTN</name>
<dbReference type="InterPro" id="IPR029028">
    <property type="entry name" value="Alpha/beta_knot_MTases"/>
</dbReference>
<feature type="domain" description="Ribosomal RNA small subunit methyltransferase E PUA-like" evidence="14">
    <location>
        <begin position="22"/>
        <end position="62"/>
    </location>
</feature>
<evidence type="ECO:0000256" key="2">
    <source>
        <dbReference type="ARBA" id="ARBA00005528"/>
    </source>
</evidence>
<evidence type="ECO:0000256" key="10">
    <source>
        <dbReference type="ARBA" id="ARBA00025699"/>
    </source>
</evidence>
<keyword evidence="6 12" id="KW-0698">rRNA processing</keyword>
<evidence type="ECO:0000256" key="4">
    <source>
        <dbReference type="ARBA" id="ARBA00013673"/>
    </source>
</evidence>
<comment type="subcellular location">
    <subcellularLocation>
        <location evidence="1 12">Cytoplasm</location>
    </subcellularLocation>
</comment>
<dbReference type="SUPFAM" id="SSF75217">
    <property type="entry name" value="alpha/beta knot"/>
    <property type="match status" value="1"/>
</dbReference>
<evidence type="ECO:0000313" key="16">
    <source>
        <dbReference type="Proteomes" id="UP000580910"/>
    </source>
</evidence>
<dbReference type="InterPro" id="IPR006700">
    <property type="entry name" value="RsmE"/>
</dbReference>
<dbReference type="Pfam" id="PF04452">
    <property type="entry name" value="Methyltrans_RNA"/>
    <property type="match status" value="1"/>
</dbReference>
<dbReference type="PANTHER" id="PTHR30027">
    <property type="entry name" value="RIBOSOMAL RNA SMALL SUBUNIT METHYLTRANSFERASE E"/>
    <property type="match status" value="1"/>
</dbReference>
<dbReference type="PANTHER" id="PTHR30027:SF3">
    <property type="entry name" value="16S RRNA (URACIL(1498)-N(3))-METHYLTRANSFERASE"/>
    <property type="match status" value="1"/>
</dbReference>